<comment type="caution">
    <text evidence="1">The sequence shown here is derived from an EMBL/GenBank/DDBJ whole genome shotgun (WGS) entry which is preliminary data.</text>
</comment>
<organism evidence="1 2">
    <name type="scientific">Diphasiastrum complanatum</name>
    <name type="common">Issler's clubmoss</name>
    <name type="synonym">Lycopodium complanatum</name>
    <dbReference type="NCBI Taxonomy" id="34168"/>
    <lineage>
        <taxon>Eukaryota</taxon>
        <taxon>Viridiplantae</taxon>
        <taxon>Streptophyta</taxon>
        <taxon>Embryophyta</taxon>
        <taxon>Tracheophyta</taxon>
        <taxon>Lycopodiopsida</taxon>
        <taxon>Lycopodiales</taxon>
        <taxon>Lycopodiaceae</taxon>
        <taxon>Lycopodioideae</taxon>
        <taxon>Diphasiastrum</taxon>
    </lineage>
</organism>
<accession>A0ACC2AAN8</accession>
<reference evidence="2" key="1">
    <citation type="journal article" date="2024" name="Proc. Natl. Acad. Sci. U.S.A.">
        <title>Extraordinary preservation of gene collinearity over three hundred million years revealed in homosporous lycophytes.</title>
        <authorList>
            <person name="Li C."/>
            <person name="Wickell D."/>
            <person name="Kuo L.Y."/>
            <person name="Chen X."/>
            <person name="Nie B."/>
            <person name="Liao X."/>
            <person name="Peng D."/>
            <person name="Ji J."/>
            <person name="Jenkins J."/>
            <person name="Williams M."/>
            <person name="Shu S."/>
            <person name="Plott C."/>
            <person name="Barry K."/>
            <person name="Rajasekar S."/>
            <person name="Grimwood J."/>
            <person name="Han X."/>
            <person name="Sun S."/>
            <person name="Hou Z."/>
            <person name="He W."/>
            <person name="Dai G."/>
            <person name="Sun C."/>
            <person name="Schmutz J."/>
            <person name="Leebens-Mack J.H."/>
            <person name="Li F.W."/>
            <person name="Wang L."/>
        </authorList>
    </citation>
    <scope>NUCLEOTIDE SEQUENCE [LARGE SCALE GENOMIC DNA]</scope>
    <source>
        <strain evidence="2">cv. PW_Plant_1</strain>
    </source>
</reference>
<sequence>MEQISLCNPSTMMRGVTNSRGCSTMKYLDKSSCHLLTEVQLSQVTCGPILHKSALIFSLNVIELQTLRCGRKLSTSKPHFNKLHINPLKLSKIYQSSHTFNAQ</sequence>
<protein>
    <submittedName>
        <fullName evidence="1">Uncharacterized protein</fullName>
    </submittedName>
</protein>
<evidence type="ECO:0000313" key="1">
    <source>
        <dbReference type="EMBL" id="KAJ7514544.1"/>
    </source>
</evidence>
<proteinExistence type="predicted"/>
<name>A0ACC2AAN8_DIPCM</name>
<evidence type="ECO:0000313" key="2">
    <source>
        <dbReference type="Proteomes" id="UP001162992"/>
    </source>
</evidence>
<keyword evidence="2" id="KW-1185">Reference proteome</keyword>
<gene>
    <name evidence="1" type="ORF">O6H91_23G049000</name>
</gene>
<dbReference type="Proteomes" id="UP001162992">
    <property type="component" value="Chromosome 23"/>
</dbReference>
<dbReference type="EMBL" id="CM055114">
    <property type="protein sequence ID" value="KAJ7514544.1"/>
    <property type="molecule type" value="Genomic_DNA"/>
</dbReference>